<dbReference type="SUPFAM" id="SSF46689">
    <property type="entry name" value="Homeodomain-like"/>
    <property type="match status" value="1"/>
</dbReference>
<keyword evidence="3" id="KW-0804">Transcription</keyword>
<reference evidence="7" key="1">
    <citation type="journal article" date="2019" name="Int. J. Syst. Evol. Microbiol.">
        <title>The Global Catalogue of Microorganisms (GCM) 10K type strain sequencing project: providing services to taxonomists for standard genome sequencing and annotation.</title>
        <authorList>
            <consortium name="The Broad Institute Genomics Platform"/>
            <consortium name="The Broad Institute Genome Sequencing Center for Infectious Disease"/>
            <person name="Wu L."/>
            <person name="Ma J."/>
        </authorList>
    </citation>
    <scope>NUCLEOTIDE SEQUENCE [LARGE SCALE GENOMIC DNA]</scope>
    <source>
        <strain evidence="7">CCUG 52478</strain>
    </source>
</reference>
<dbReference type="PANTHER" id="PTHR46796">
    <property type="entry name" value="HTH-TYPE TRANSCRIPTIONAL ACTIVATOR RHAS-RELATED"/>
    <property type="match status" value="1"/>
</dbReference>
<evidence type="ECO:0000313" key="6">
    <source>
        <dbReference type="EMBL" id="MFD1248340.1"/>
    </source>
</evidence>
<proteinExistence type="predicted"/>
<evidence type="ECO:0000313" key="7">
    <source>
        <dbReference type="Proteomes" id="UP001597229"/>
    </source>
</evidence>
<organism evidence="6 7">
    <name type="scientific">Nocardioides ginsengisoli</name>
    <dbReference type="NCBI Taxonomy" id="363868"/>
    <lineage>
        <taxon>Bacteria</taxon>
        <taxon>Bacillati</taxon>
        <taxon>Actinomycetota</taxon>
        <taxon>Actinomycetes</taxon>
        <taxon>Propionibacteriales</taxon>
        <taxon>Nocardioidaceae</taxon>
        <taxon>Nocardioides</taxon>
    </lineage>
</organism>
<dbReference type="PROSITE" id="PS01124">
    <property type="entry name" value="HTH_ARAC_FAMILY_2"/>
    <property type="match status" value="1"/>
</dbReference>
<dbReference type="RefSeq" id="WP_367917854.1">
    <property type="nucleotide sequence ID" value="NZ_BAABAC010000006.1"/>
</dbReference>
<dbReference type="InterPro" id="IPR050204">
    <property type="entry name" value="AraC_XylS_family_regulators"/>
</dbReference>
<accession>A0ABW3W0H5</accession>
<dbReference type="Proteomes" id="UP001597229">
    <property type="component" value="Unassembled WGS sequence"/>
</dbReference>
<evidence type="ECO:0000256" key="1">
    <source>
        <dbReference type="ARBA" id="ARBA00023015"/>
    </source>
</evidence>
<dbReference type="InterPro" id="IPR018060">
    <property type="entry name" value="HTH_AraC"/>
</dbReference>
<dbReference type="PANTHER" id="PTHR46796:SF15">
    <property type="entry name" value="BLL1074 PROTEIN"/>
    <property type="match status" value="1"/>
</dbReference>
<keyword evidence="1" id="KW-0805">Transcription regulation</keyword>
<feature type="region of interest" description="Disordered" evidence="4">
    <location>
        <begin position="259"/>
        <end position="290"/>
    </location>
</feature>
<dbReference type="EMBL" id="JBHTLX010000016">
    <property type="protein sequence ID" value="MFD1248340.1"/>
    <property type="molecule type" value="Genomic_DNA"/>
</dbReference>
<dbReference type="Pfam" id="PF12833">
    <property type="entry name" value="HTH_18"/>
    <property type="match status" value="1"/>
</dbReference>
<comment type="caution">
    <text evidence="6">The sequence shown here is derived from an EMBL/GenBank/DDBJ whole genome shotgun (WGS) entry which is preliminary data.</text>
</comment>
<name>A0ABW3W0H5_9ACTN</name>
<dbReference type="SMART" id="SM00342">
    <property type="entry name" value="HTH_ARAC"/>
    <property type="match status" value="1"/>
</dbReference>
<evidence type="ECO:0000259" key="5">
    <source>
        <dbReference type="PROSITE" id="PS01124"/>
    </source>
</evidence>
<dbReference type="Gene3D" id="1.10.10.60">
    <property type="entry name" value="Homeodomain-like"/>
    <property type="match status" value="1"/>
</dbReference>
<keyword evidence="2" id="KW-0238">DNA-binding</keyword>
<evidence type="ECO:0000256" key="4">
    <source>
        <dbReference type="SAM" id="MobiDB-lite"/>
    </source>
</evidence>
<feature type="compositionally biased region" description="Gly residues" evidence="4">
    <location>
        <begin position="281"/>
        <end position="290"/>
    </location>
</feature>
<feature type="domain" description="HTH araC/xylS-type" evidence="5">
    <location>
        <begin position="176"/>
        <end position="256"/>
    </location>
</feature>
<gene>
    <name evidence="6" type="ORF">ACFQ3F_11140</name>
</gene>
<keyword evidence="7" id="KW-1185">Reference proteome</keyword>
<sequence>MIPAPPVPAALRRHVVGRFPYDVDFGAPGVHRGLPSTTITLVLPLEEPLRVSWAGVPGSLHTGWASLSGLHPAPAAIHHDGAQRGVQLALTIEGARVLLGRPAADLAGALTDLDEADAVPRALRELPARLHELPTWAARVALVDRTLAALAARAGDPRPRAEVAHALALLTSGAPVHAVADEVGYSRRRLGTLVRAECGLAPKAFQRIARFEAARRVLGRRPLAEVATACGYSDQAHLSREWSALAGCTPTTWLREEQEMRGSTGAEPPYVFPFVQDHDGAGGGGSGHDR</sequence>
<evidence type="ECO:0000256" key="3">
    <source>
        <dbReference type="ARBA" id="ARBA00023163"/>
    </source>
</evidence>
<evidence type="ECO:0000256" key="2">
    <source>
        <dbReference type="ARBA" id="ARBA00023125"/>
    </source>
</evidence>
<protein>
    <submittedName>
        <fullName evidence="6">Helix-turn-helix domain-containing protein</fullName>
    </submittedName>
</protein>
<dbReference type="InterPro" id="IPR009057">
    <property type="entry name" value="Homeodomain-like_sf"/>
</dbReference>